<organism evidence="2 3">
    <name type="scientific">Acanthoscelides obtectus</name>
    <name type="common">Bean weevil</name>
    <name type="synonym">Bruchus obtectus</name>
    <dbReference type="NCBI Taxonomy" id="200917"/>
    <lineage>
        <taxon>Eukaryota</taxon>
        <taxon>Metazoa</taxon>
        <taxon>Ecdysozoa</taxon>
        <taxon>Arthropoda</taxon>
        <taxon>Hexapoda</taxon>
        <taxon>Insecta</taxon>
        <taxon>Pterygota</taxon>
        <taxon>Neoptera</taxon>
        <taxon>Endopterygota</taxon>
        <taxon>Coleoptera</taxon>
        <taxon>Polyphaga</taxon>
        <taxon>Cucujiformia</taxon>
        <taxon>Chrysomeloidea</taxon>
        <taxon>Chrysomelidae</taxon>
        <taxon>Bruchinae</taxon>
        <taxon>Bruchini</taxon>
        <taxon>Acanthoscelides</taxon>
    </lineage>
</organism>
<sequence>MARNLSSPKSCSGRCGDSVKGSKSSIKYRWRYNNQEQGPTTKAQDLNKMPNIQNEIWKDVTENMKQEVGITKKV</sequence>
<gene>
    <name evidence="2" type="ORF">ACAOBT_LOCUS27422</name>
</gene>
<evidence type="ECO:0000256" key="1">
    <source>
        <dbReference type="SAM" id="MobiDB-lite"/>
    </source>
</evidence>
<feature type="compositionally biased region" description="Polar residues" evidence="1">
    <location>
        <begin position="1"/>
        <end position="10"/>
    </location>
</feature>
<proteinExistence type="predicted"/>
<feature type="compositionally biased region" description="Polar residues" evidence="1">
    <location>
        <begin position="32"/>
        <end position="46"/>
    </location>
</feature>
<accession>A0A9P0M2E2</accession>
<dbReference type="AlphaFoldDB" id="A0A9P0M2E2"/>
<comment type="caution">
    <text evidence="2">The sequence shown here is derived from an EMBL/GenBank/DDBJ whole genome shotgun (WGS) entry which is preliminary data.</text>
</comment>
<dbReference type="EMBL" id="CAKOFQ010007543">
    <property type="protein sequence ID" value="CAH2003451.1"/>
    <property type="molecule type" value="Genomic_DNA"/>
</dbReference>
<reference evidence="2" key="1">
    <citation type="submission" date="2022-03" db="EMBL/GenBank/DDBJ databases">
        <authorList>
            <person name="Sayadi A."/>
        </authorList>
    </citation>
    <scope>NUCLEOTIDE SEQUENCE</scope>
</reference>
<evidence type="ECO:0000313" key="3">
    <source>
        <dbReference type="Proteomes" id="UP001152888"/>
    </source>
</evidence>
<evidence type="ECO:0000313" key="2">
    <source>
        <dbReference type="EMBL" id="CAH2003451.1"/>
    </source>
</evidence>
<feature type="region of interest" description="Disordered" evidence="1">
    <location>
        <begin position="1"/>
        <end position="46"/>
    </location>
</feature>
<name>A0A9P0M2E2_ACAOB</name>
<keyword evidence="3" id="KW-1185">Reference proteome</keyword>
<protein>
    <submittedName>
        <fullName evidence="2">Uncharacterized protein</fullName>
    </submittedName>
</protein>
<dbReference type="Proteomes" id="UP001152888">
    <property type="component" value="Unassembled WGS sequence"/>
</dbReference>